<protein>
    <submittedName>
        <fullName evidence="8">Undecaprenyl/decaprenyl-phosphate alpha-N-acetylglucosaminyl 1-phosphate transferase</fullName>
    </submittedName>
</protein>
<evidence type="ECO:0000256" key="6">
    <source>
        <dbReference type="ARBA" id="ARBA00023136"/>
    </source>
</evidence>
<feature type="transmembrane region" description="Helical" evidence="7">
    <location>
        <begin position="122"/>
        <end position="141"/>
    </location>
</feature>
<feature type="transmembrane region" description="Helical" evidence="7">
    <location>
        <begin position="6"/>
        <end position="26"/>
    </location>
</feature>
<evidence type="ECO:0000256" key="4">
    <source>
        <dbReference type="ARBA" id="ARBA00022692"/>
    </source>
</evidence>
<keyword evidence="9" id="KW-1185">Reference proteome</keyword>
<sequence>MLTNIASVIAAGVLAFGGTLALLPLAHRYGLVDVPCGRHNHPVPTPVVGGVAIFTGASVTLALSVPISDAVVTYIAASALIVLVGVIDDLRDLRWWVRGLAQVLAALIIAIGGARAESVGDLLTLGAWSVPFTVFATVGVINAINMIDGADGLAASQVAIALAYFAAIAAAFGNNELLTIALILLGAVVGFLALNVRHRGQPRARAFLGNSGSAYLGLTIAWVSFCLAREPGQSAVGIIAPWLVAIPLIDCVVVFARRGSLGRSPFSADRNHIHHLMLDAGFSTQAMVGLLAMLSVLGGTFALAWHDTTGGQAILVVVFLAILALHFVLTRRRERVVDWLGASRRILRSPDQLVTRAIEVEPDPEHASRRGRPTGFR</sequence>
<keyword evidence="4 7" id="KW-0812">Transmembrane</keyword>
<evidence type="ECO:0000256" key="3">
    <source>
        <dbReference type="ARBA" id="ARBA00022679"/>
    </source>
</evidence>
<name>A0ABY6BB72_9GAMM</name>
<dbReference type="PANTHER" id="PTHR22926:SF3">
    <property type="entry name" value="UNDECAPRENYL-PHOSPHATE ALPHA-N-ACETYLGLUCOSAMINYL 1-PHOSPHATE TRANSFERASE"/>
    <property type="match status" value="1"/>
</dbReference>
<comment type="subcellular location">
    <subcellularLocation>
        <location evidence="1">Cell membrane</location>
        <topology evidence="1">Multi-pass membrane protein</topology>
    </subcellularLocation>
</comment>
<accession>A0ABY6BB72</accession>
<feature type="transmembrane region" description="Helical" evidence="7">
    <location>
        <begin position="153"/>
        <end position="171"/>
    </location>
</feature>
<dbReference type="Proteomes" id="UP001064632">
    <property type="component" value="Chromosome"/>
</dbReference>
<feature type="transmembrane region" description="Helical" evidence="7">
    <location>
        <begin position="276"/>
        <end position="305"/>
    </location>
</feature>
<dbReference type="PANTHER" id="PTHR22926">
    <property type="entry name" value="PHOSPHO-N-ACETYLMURAMOYL-PENTAPEPTIDE-TRANSFERASE"/>
    <property type="match status" value="1"/>
</dbReference>
<evidence type="ECO:0000256" key="1">
    <source>
        <dbReference type="ARBA" id="ARBA00004651"/>
    </source>
</evidence>
<keyword evidence="6 7" id="KW-0472">Membrane</keyword>
<dbReference type="CDD" id="cd06853">
    <property type="entry name" value="GT_WecA_like"/>
    <property type="match status" value="1"/>
</dbReference>
<organism evidence="8 9">
    <name type="scientific">Tahibacter amnicola</name>
    <dbReference type="NCBI Taxonomy" id="2976241"/>
    <lineage>
        <taxon>Bacteria</taxon>
        <taxon>Pseudomonadati</taxon>
        <taxon>Pseudomonadota</taxon>
        <taxon>Gammaproteobacteria</taxon>
        <taxon>Lysobacterales</taxon>
        <taxon>Rhodanobacteraceae</taxon>
        <taxon>Tahibacter</taxon>
    </lineage>
</organism>
<dbReference type="RefSeq" id="WP_261693387.1">
    <property type="nucleotide sequence ID" value="NZ_CP104694.1"/>
</dbReference>
<proteinExistence type="predicted"/>
<dbReference type="EMBL" id="CP104694">
    <property type="protein sequence ID" value="UXI66403.1"/>
    <property type="molecule type" value="Genomic_DNA"/>
</dbReference>
<feature type="transmembrane region" description="Helical" evidence="7">
    <location>
        <begin position="237"/>
        <end position="256"/>
    </location>
</feature>
<evidence type="ECO:0000256" key="7">
    <source>
        <dbReference type="SAM" id="Phobius"/>
    </source>
</evidence>
<evidence type="ECO:0000313" key="9">
    <source>
        <dbReference type="Proteomes" id="UP001064632"/>
    </source>
</evidence>
<evidence type="ECO:0000313" key="8">
    <source>
        <dbReference type="EMBL" id="UXI66403.1"/>
    </source>
</evidence>
<evidence type="ECO:0000256" key="2">
    <source>
        <dbReference type="ARBA" id="ARBA00022475"/>
    </source>
</evidence>
<dbReference type="InterPro" id="IPR000715">
    <property type="entry name" value="Glycosyl_transferase_4"/>
</dbReference>
<keyword evidence="2" id="KW-1003">Cell membrane</keyword>
<feature type="transmembrane region" description="Helical" evidence="7">
    <location>
        <begin position="177"/>
        <end position="194"/>
    </location>
</feature>
<evidence type="ECO:0000256" key="5">
    <source>
        <dbReference type="ARBA" id="ARBA00022989"/>
    </source>
</evidence>
<keyword evidence="5 7" id="KW-1133">Transmembrane helix</keyword>
<dbReference type="Pfam" id="PF00953">
    <property type="entry name" value="Glycos_transf_4"/>
    <property type="match status" value="1"/>
</dbReference>
<reference evidence="8" key="1">
    <citation type="submission" date="2022-09" db="EMBL/GenBank/DDBJ databases">
        <title>Tahibacter sp. nov., isolated from a fresh water.</title>
        <authorList>
            <person name="Baek J.H."/>
            <person name="Lee J.K."/>
            <person name="Kim J.M."/>
            <person name="Jeon C.O."/>
        </authorList>
    </citation>
    <scope>NUCLEOTIDE SEQUENCE</scope>
    <source>
        <strain evidence="8">W38</strain>
    </source>
</reference>
<gene>
    <name evidence="8" type="ORF">N4264_16800</name>
</gene>
<feature type="transmembrane region" description="Helical" evidence="7">
    <location>
        <begin position="71"/>
        <end position="88"/>
    </location>
</feature>
<dbReference type="GO" id="GO:0016740">
    <property type="term" value="F:transferase activity"/>
    <property type="evidence" value="ECO:0007669"/>
    <property type="project" value="UniProtKB-KW"/>
</dbReference>
<feature type="transmembrane region" description="Helical" evidence="7">
    <location>
        <begin position="95"/>
        <end position="116"/>
    </location>
</feature>
<feature type="transmembrane region" description="Helical" evidence="7">
    <location>
        <begin position="311"/>
        <end position="329"/>
    </location>
</feature>
<keyword evidence="3 8" id="KW-0808">Transferase</keyword>
<feature type="transmembrane region" description="Helical" evidence="7">
    <location>
        <begin position="206"/>
        <end position="225"/>
    </location>
</feature>